<accession>A0A5B1CD74</accession>
<dbReference type="Proteomes" id="UP000322699">
    <property type="component" value="Unassembled WGS sequence"/>
</dbReference>
<comment type="caution">
    <text evidence="2">The sequence shown here is derived from an EMBL/GenBank/DDBJ whole genome shotgun (WGS) entry which is preliminary data.</text>
</comment>
<evidence type="ECO:0000313" key="3">
    <source>
        <dbReference type="Proteomes" id="UP000322699"/>
    </source>
</evidence>
<feature type="region of interest" description="Disordered" evidence="1">
    <location>
        <begin position="1"/>
        <end position="31"/>
    </location>
</feature>
<gene>
    <name evidence="2" type="ORF">LF1_54430</name>
</gene>
<organism evidence="2 3">
    <name type="scientific">Rubripirellula obstinata</name>
    <dbReference type="NCBI Taxonomy" id="406547"/>
    <lineage>
        <taxon>Bacteria</taxon>
        <taxon>Pseudomonadati</taxon>
        <taxon>Planctomycetota</taxon>
        <taxon>Planctomycetia</taxon>
        <taxon>Pirellulales</taxon>
        <taxon>Pirellulaceae</taxon>
        <taxon>Rubripirellula</taxon>
    </lineage>
</organism>
<name>A0A5B1CD74_9BACT</name>
<sequence>MSAAQSDNGTHHRAGSVDLQAEKPACKPGSGACDGYPYSSQRAMTPTVHANWVPSSVKHFTDFAKHGTVIASEVAIAIRTHAVVKMPMCV</sequence>
<proteinExistence type="predicted"/>
<dbReference type="EMBL" id="VRLW01000003">
    <property type="protein sequence ID" value="KAA1257294.1"/>
    <property type="molecule type" value="Genomic_DNA"/>
</dbReference>
<evidence type="ECO:0000256" key="1">
    <source>
        <dbReference type="SAM" id="MobiDB-lite"/>
    </source>
</evidence>
<keyword evidence="3" id="KW-1185">Reference proteome</keyword>
<protein>
    <submittedName>
        <fullName evidence="2">Uncharacterized protein</fullName>
    </submittedName>
</protein>
<dbReference type="AlphaFoldDB" id="A0A5B1CD74"/>
<reference evidence="2 3" key="1">
    <citation type="submission" date="2019-08" db="EMBL/GenBank/DDBJ databases">
        <title>Deep-cultivation of Planctomycetes and their phenomic and genomic characterization uncovers novel biology.</title>
        <authorList>
            <person name="Wiegand S."/>
            <person name="Jogler M."/>
            <person name="Boedeker C."/>
            <person name="Pinto D."/>
            <person name="Vollmers J."/>
            <person name="Rivas-Marin E."/>
            <person name="Kohn T."/>
            <person name="Peeters S.H."/>
            <person name="Heuer A."/>
            <person name="Rast P."/>
            <person name="Oberbeckmann S."/>
            <person name="Bunk B."/>
            <person name="Jeske O."/>
            <person name="Meyerdierks A."/>
            <person name="Storesund J.E."/>
            <person name="Kallscheuer N."/>
            <person name="Luecker S."/>
            <person name="Lage O.M."/>
            <person name="Pohl T."/>
            <person name="Merkel B.J."/>
            <person name="Hornburger P."/>
            <person name="Mueller R.-W."/>
            <person name="Bruemmer F."/>
            <person name="Labrenz M."/>
            <person name="Spormann A.M."/>
            <person name="Op Den Camp H."/>
            <person name="Overmann J."/>
            <person name="Amann R."/>
            <person name="Jetten M.S.M."/>
            <person name="Mascher T."/>
            <person name="Medema M.H."/>
            <person name="Devos D.P."/>
            <person name="Kaster A.-K."/>
            <person name="Ovreas L."/>
            <person name="Rohde M."/>
            <person name="Galperin M.Y."/>
            <person name="Jogler C."/>
        </authorList>
    </citation>
    <scope>NUCLEOTIDE SEQUENCE [LARGE SCALE GENOMIC DNA]</scope>
    <source>
        <strain evidence="2 3">LF1</strain>
    </source>
</reference>
<evidence type="ECO:0000313" key="2">
    <source>
        <dbReference type="EMBL" id="KAA1257294.1"/>
    </source>
</evidence>